<name>A0AAE1BXJ9_PETCI</name>
<dbReference type="AlphaFoldDB" id="A0AAE1BXJ9"/>
<comment type="caution">
    <text evidence="1">The sequence shown here is derived from an EMBL/GenBank/DDBJ whole genome shotgun (WGS) entry which is preliminary data.</text>
</comment>
<evidence type="ECO:0000313" key="2">
    <source>
        <dbReference type="Proteomes" id="UP001286313"/>
    </source>
</evidence>
<evidence type="ECO:0000313" key="1">
    <source>
        <dbReference type="EMBL" id="KAK3857987.1"/>
    </source>
</evidence>
<keyword evidence="2" id="KW-1185">Reference proteome</keyword>
<dbReference type="EMBL" id="JAWQEG010005449">
    <property type="protein sequence ID" value="KAK3857987.1"/>
    <property type="molecule type" value="Genomic_DNA"/>
</dbReference>
<gene>
    <name evidence="1" type="ORF">Pcinc_035799</name>
</gene>
<proteinExistence type="predicted"/>
<reference evidence="1" key="1">
    <citation type="submission" date="2023-10" db="EMBL/GenBank/DDBJ databases">
        <title>Genome assemblies of two species of porcelain crab, Petrolisthes cinctipes and Petrolisthes manimaculis (Anomura: Porcellanidae).</title>
        <authorList>
            <person name="Angst P."/>
        </authorList>
    </citation>
    <scope>NUCLEOTIDE SEQUENCE</scope>
    <source>
        <strain evidence="1">PB745_01</strain>
        <tissue evidence="1">Gill</tissue>
    </source>
</reference>
<dbReference type="Proteomes" id="UP001286313">
    <property type="component" value="Unassembled WGS sequence"/>
</dbReference>
<sequence length="209" mass="22518">MIFVDDCGRNLVDNFVDVLDDSGEVVVIDSEKDFVNSVTVKVDVIESKVVESFGRIVVDSFTTLDVSGEVIVNVSEKVFVDIGVELVDDIETKVVELFDSIIVDDCFTTFDDSGEVVVNVSEKDFVNSVAMLVDDFASKVIESIGSIVVDESLTTFDVVVLGKFVDSGDVGATLVDDSEKTAGDDSGIKVVVDFATVLVDIDEVVEDSF</sequence>
<accession>A0AAE1BXJ9</accession>
<protein>
    <submittedName>
        <fullName evidence="1">Uncharacterized protein</fullName>
    </submittedName>
</protein>
<organism evidence="1 2">
    <name type="scientific">Petrolisthes cinctipes</name>
    <name type="common">Flat porcelain crab</name>
    <dbReference type="NCBI Taxonomy" id="88211"/>
    <lineage>
        <taxon>Eukaryota</taxon>
        <taxon>Metazoa</taxon>
        <taxon>Ecdysozoa</taxon>
        <taxon>Arthropoda</taxon>
        <taxon>Crustacea</taxon>
        <taxon>Multicrustacea</taxon>
        <taxon>Malacostraca</taxon>
        <taxon>Eumalacostraca</taxon>
        <taxon>Eucarida</taxon>
        <taxon>Decapoda</taxon>
        <taxon>Pleocyemata</taxon>
        <taxon>Anomura</taxon>
        <taxon>Galatheoidea</taxon>
        <taxon>Porcellanidae</taxon>
        <taxon>Petrolisthes</taxon>
    </lineage>
</organism>